<accession>A0A0K0EMM1</accession>
<reference evidence="3" key="1">
    <citation type="submission" date="2015-08" db="UniProtKB">
        <authorList>
            <consortium name="WormBaseParasite"/>
        </authorList>
    </citation>
    <scope>IDENTIFICATION</scope>
</reference>
<feature type="transmembrane region" description="Helical" evidence="2">
    <location>
        <begin position="83"/>
        <end position="101"/>
    </location>
</feature>
<evidence type="ECO:0000256" key="2">
    <source>
        <dbReference type="SAM" id="Phobius"/>
    </source>
</evidence>
<protein>
    <submittedName>
        <fullName evidence="3">Conserved domain protein</fullName>
    </submittedName>
</protein>
<name>A0A0K0EMM1_STRER</name>
<sequence>MRNETFVPDTVFDNESNFAETASENDDKKLFSNDENPIDNKMNNTSNSINEYIRKNGTIWKAEPYKTGRTKRHNLLKGNIHKVVLPPGKIITILFIISIYFSTTLF</sequence>
<evidence type="ECO:0000256" key="1">
    <source>
        <dbReference type="SAM" id="MobiDB-lite"/>
    </source>
</evidence>
<dbReference type="AlphaFoldDB" id="A0A0K0EMM1"/>
<proteinExistence type="predicted"/>
<dbReference type="WBParaSite" id="SSTP_0001071075.1">
    <property type="protein sequence ID" value="SSTP_0001071075.1"/>
    <property type="gene ID" value="SSTP_0001071075"/>
</dbReference>
<keyword evidence="2" id="KW-0472">Membrane</keyword>
<organism evidence="3">
    <name type="scientific">Strongyloides stercoralis</name>
    <name type="common">Threadworm</name>
    <dbReference type="NCBI Taxonomy" id="6248"/>
    <lineage>
        <taxon>Eukaryota</taxon>
        <taxon>Metazoa</taxon>
        <taxon>Ecdysozoa</taxon>
        <taxon>Nematoda</taxon>
        <taxon>Chromadorea</taxon>
        <taxon>Rhabditida</taxon>
        <taxon>Tylenchina</taxon>
        <taxon>Panagrolaimomorpha</taxon>
        <taxon>Strongyloidoidea</taxon>
        <taxon>Strongyloididae</taxon>
        <taxon>Strongyloides</taxon>
    </lineage>
</organism>
<keyword evidence="2" id="KW-0812">Transmembrane</keyword>
<keyword evidence="2" id="KW-1133">Transmembrane helix</keyword>
<evidence type="ECO:0000313" key="3">
    <source>
        <dbReference type="WBParaSite" id="SSTP_0001071075.1"/>
    </source>
</evidence>
<feature type="region of interest" description="Disordered" evidence="1">
    <location>
        <begin position="17"/>
        <end position="43"/>
    </location>
</feature>